<sequence>MVTFNCEVCNDTVIKKKLDQHKGQCWGATFTCIDCNTTFQGTDYRAHTSCITEAQKYQGKLYRPEKPKGGRNQNPRNGGGKSNGYTPGTSTNSIAVTPRVFGQNKDTPAEDGEATPSTPASTTTTTTPPVLAATPTGSRLKKDEERVFDKNVPLTVTPKKAAPEPVKESPKVKDVVVAKDADAASEKKEKKDKKESKSDKKEKKDKEKKDKKAEKEEKKEKKKDKEEVKSEKKDKKDKEEAKSEKKDKKDKKRKRDDSDDETPATPPKKDKADAAIPPTLVKAFEAVKEDGKKNSLKDFIKAISSDKKTKKEILSGFTVSKRKVGDKEEIVLTPVA</sequence>
<dbReference type="InterPro" id="IPR014898">
    <property type="entry name" value="Znf_C2H2_LYAR"/>
</dbReference>
<name>A0A3N4IJR8_ASCIM</name>
<dbReference type="GO" id="GO:0006364">
    <property type="term" value="P:rRNA processing"/>
    <property type="evidence" value="ECO:0007669"/>
    <property type="project" value="TreeGrafter"/>
</dbReference>
<dbReference type="Pfam" id="PF08790">
    <property type="entry name" value="zf-LYAR"/>
    <property type="match status" value="1"/>
</dbReference>
<dbReference type="PROSITE" id="PS51804">
    <property type="entry name" value="ZF_C2HC_LYAR"/>
    <property type="match status" value="2"/>
</dbReference>
<dbReference type="EMBL" id="ML119656">
    <property type="protein sequence ID" value="RPA84948.1"/>
    <property type="molecule type" value="Genomic_DNA"/>
</dbReference>
<dbReference type="PANTHER" id="PTHR13100:SF10">
    <property type="entry name" value="CELL GROWTH-REGULATING NUCLEOLAR PROTEIN"/>
    <property type="match status" value="1"/>
</dbReference>
<dbReference type="STRING" id="1160509.A0A3N4IJR8"/>
<reference evidence="11 12" key="1">
    <citation type="journal article" date="2018" name="Nat. Ecol. Evol.">
        <title>Pezizomycetes genomes reveal the molecular basis of ectomycorrhizal truffle lifestyle.</title>
        <authorList>
            <person name="Murat C."/>
            <person name="Payen T."/>
            <person name="Noel B."/>
            <person name="Kuo A."/>
            <person name="Morin E."/>
            <person name="Chen J."/>
            <person name="Kohler A."/>
            <person name="Krizsan K."/>
            <person name="Balestrini R."/>
            <person name="Da Silva C."/>
            <person name="Montanini B."/>
            <person name="Hainaut M."/>
            <person name="Levati E."/>
            <person name="Barry K.W."/>
            <person name="Belfiori B."/>
            <person name="Cichocki N."/>
            <person name="Clum A."/>
            <person name="Dockter R.B."/>
            <person name="Fauchery L."/>
            <person name="Guy J."/>
            <person name="Iotti M."/>
            <person name="Le Tacon F."/>
            <person name="Lindquist E.A."/>
            <person name="Lipzen A."/>
            <person name="Malagnac F."/>
            <person name="Mello A."/>
            <person name="Molinier V."/>
            <person name="Miyauchi S."/>
            <person name="Poulain J."/>
            <person name="Riccioni C."/>
            <person name="Rubini A."/>
            <person name="Sitrit Y."/>
            <person name="Splivallo R."/>
            <person name="Traeger S."/>
            <person name="Wang M."/>
            <person name="Zifcakova L."/>
            <person name="Wipf D."/>
            <person name="Zambonelli A."/>
            <person name="Paolocci F."/>
            <person name="Nowrousian M."/>
            <person name="Ottonello S."/>
            <person name="Baldrian P."/>
            <person name="Spatafora J.W."/>
            <person name="Henrissat B."/>
            <person name="Nagy L.G."/>
            <person name="Aury J.M."/>
            <person name="Wincker P."/>
            <person name="Grigoriev I.V."/>
            <person name="Bonfante P."/>
            <person name="Martin F.M."/>
        </authorList>
    </citation>
    <scope>NUCLEOTIDE SEQUENCE [LARGE SCALE GENOMIC DNA]</scope>
    <source>
        <strain evidence="11 12">RN42</strain>
    </source>
</reference>
<evidence type="ECO:0000256" key="3">
    <source>
        <dbReference type="ARBA" id="ARBA00022737"/>
    </source>
</evidence>
<dbReference type="SUPFAM" id="SSF57667">
    <property type="entry name" value="beta-beta-alpha zinc fingers"/>
    <property type="match status" value="2"/>
</dbReference>
<evidence type="ECO:0000256" key="9">
    <source>
        <dbReference type="SAM" id="MobiDB-lite"/>
    </source>
</evidence>
<feature type="compositionally biased region" description="Basic and acidic residues" evidence="9">
    <location>
        <begin position="140"/>
        <end position="149"/>
    </location>
</feature>
<feature type="region of interest" description="Disordered" evidence="9">
    <location>
        <begin position="61"/>
        <end position="277"/>
    </location>
</feature>
<feature type="compositionally biased region" description="Low complexity" evidence="9">
    <location>
        <begin position="114"/>
        <end position="136"/>
    </location>
</feature>
<comment type="subcellular location">
    <subcellularLocation>
        <location evidence="1">Nucleus</location>
    </subcellularLocation>
</comment>
<keyword evidence="5" id="KW-0862">Zinc</keyword>
<dbReference type="InterPro" id="IPR036236">
    <property type="entry name" value="Znf_C2H2_sf"/>
</dbReference>
<proteinExistence type="inferred from homology"/>
<evidence type="ECO:0000313" key="12">
    <source>
        <dbReference type="Proteomes" id="UP000275078"/>
    </source>
</evidence>
<comment type="similarity">
    <text evidence="7">Belongs to the UPF0743 family.</text>
</comment>
<dbReference type="InterPro" id="IPR039999">
    <property type="entry name" value="LYAR"/>
</dbReference>
<keyword evidence="6" id="KW-0539">Nucleus</keyword>
<dbReference type="Gene3D" id="3.30.1490.490">
    <property type="match status" value="1"/>
</dbReference>
<accession>A0A3N4IJR8</accession>
<dbReference type="OrthoDB" id="21474at2759"/>
<dbReference type="GO" id="GO:0008270">
    <property type="term" value="F:zinc ion binding"/>
    <property type="evidence" value="ECO:0007669"/>
    <property type="project" value="UniProtKB-KW"/>
</dbReference>
<evidence type="ECO:0000256" key="1">
    <source>
        <dbReference type="ARBA" id="ARBA00004123"/>
    </source>
</evidence>
<keyword evidence="3" id="KW-0677">Repeat</keyword>
<dbReference type="PANTHER" id="PTHR13100">
    <property type="entry name" value="CELL GROWTH-REGULATING NUCLEOLAR PROTEIN LYAR"/>
    <property type="match status" value="1"/>
</dbReference>
<protein>
    <recommendedName>
        <fullName evidence="10">Zinc finger C2H2 LYAR-type domain-containing protein</fullName>
    </recommendedName>
</protein>
<organism evidence="11 12">
    <name type="scientific">Ascobolus immersus RN42</name>
    <dbReference type="NCBI Taxonomy" id="1160509"/>
    <lineage>
        <taxon>Eukaryota</taxon>
        <taxon>Fungi</taxon>
        <taxon>Dikarya</taxon>
        <taxon>Ascomycota</taxon>
        <taxon>Pezizomycotina</taxon>
        <taxon>Pezizomycetes</taxon>
        <taxon>Pezizales</taxon>
        <taxon>Ascobolaceae</taxon>
        <taxon>Ascobolus</taxon>
    </lineage>
</organism>
<evidence type="ECO:0000256" key="8">
    <source>
        <dbReference type="PROSITE-ProRule" id="PRU01145"/>
    </source>
</evidence>
<evidence type="ECO:0000256" key="5">
    <source>
        <dbReference type="ARBA" id="ARBA00022833"/>
    </source>
</evidence>
<feature type="compositionally biased region" description="Basic and acidic residues" evidence="9">
    <location>
        <begin position="161"/>
        <end position="247"/>
    </location>
</feature>
<gene>
    <name evidence="11" type="ORF">BJ508DRAFT_412372</name>
</gene>
<feature type="compositionally biased region" description="Polar residues" evidence="9">
    <location>
        <begin position="83"/>
        <end position="95"/>
    </location>
</feature>
<evidence type="ECO:0000259" key="10">
    <source>
        <dbReference type="Pfam" id="PF08790"/>
    </source>
</evidence>
<dbReference type="GO" id="GO:0000122">
    <property type="term" value="P:negative regulation of transcription by RNA polymerase II"/>
    <property type="evidence" value="ECO:0007669"/>
    <property type="project" value="TreeGrafter"/>
</dbReference>
<dbReference type="FunFam" id="3.30.1490.490:FF:000001">
    <property type="entry name" value="cell growth-regulating nucleolar protein-like"/>
    <property type="match status" value="1"/>
</dbReference>
<dbReference type="GO" id="GO:0003677">
    <property type="term" value="F:DNA binding"/>
    <property type="evidence" value="ECO:0007669"/>
    <property type="project" value="InterPro"/>
</dbReference>
<evidence type="ECO:0000313" key="11">
    <source>
        <dbReference type="EMBL" id="RPA84948.1"/>
    </source>
</evidence>
<keyword evidence="2" id="KW-0479">Metal-binding</keyword>
<evidence type="ECO:0000256" key="2">
    <source>
        <dbReference type="ARBA" id="ARBA00022723"/>
    </source>
</evidence>
<dbReference type="Proteomes" id="UP000275078">
    <property type="component" value="Unassembled WGS sequence"/>
</dbReference>
<keyword evidence="12" id="KW-1185">Reference proteome</keyword>
<evidence type="ECO:0000256" key="7">
    <source>
        <dbReference type="ARBA" id="ARBA00061084"/>
    </source>
</evidence>
<feature type="domain" description="Zinc finger C2H2 LYAR-type" evidence="10">
    <location>
        <begin position="30"/>
        <end position="57"/>
    </location>
</feature>
<keyword evidence="4 8" id="KW-0863">Zinc-finger</keyword>
<evidence type="ECO:0000256" key="6">
    <source>
        <dbReference type="ARBA" id="ARBA00023242"/>
    </source>
</evidence>
<dbReference type="GO" id="GO:0005730">
    <property type="term" value="C:nucleolus"/>
    <property type="evidence" value="ECO:0007669"/>
    <property type="project" value="TreeGrafter"/>
</dbReference>
<dbReference type="AlphaFoldDB" id="A0A3N4IJR8"/>
<evidence type="ECO:0000256" key="4">
    <source>
        <dbReference type="ARBA" id="ARBA00022771"/>
    </source>
</evidence>